<dbReference type="InterPro" id="IPR011009">
    <property type="entry name" value="Kinase-like_dom_sf"/>
</dbReference>
<dbReference type="Proteomes" id="UP001465755">
    <property type="component" value="Unassembled WGS sequence"/>
</dbReference>
<dbReference type="PROSITE" id="PS50011">
    <property type="entry name" value="PROTEIN_KINASE_DOM"/>
    <property type="match status" value="1"/>
</dbReference>
<feature type="domain" description="Protein kinase" evidence="4">
    <location>
        <begin position="10"/>
        <end position="295"/>
    </location>
</feature>
<comment type="caution">
    <text evidence="5">The sequence shown here is derived from an EMBL/GenBank/DDBJ whole genome shotgun (WGS) entry which is preliminary data.</text>
</comment>
<dbReference type="InterPro" id="IPR000719">
    <property type="entry name" value="Prot_kinase_dom"/>
</dbReference>
<dbReference type="EMBL" id="JALJOQ010000091">
    <property type="protein sequence ID" value="KAK9799350.1"/>
    <property type="molecule type" value="Genomic_DNA"/>
</dbReference>
<dbReference type="PANTHER" id="PTHR11909">
    <property type="entry name" value="CASEIN KINASE-RELATED"/>
    <property type="match status" value="1"/>
</dbReference>
<reference evidence="5 6" key="1">
    <citation type="journal article" date="2024" name="Nat. Commun.">
        <title>Phylogenomics reveals the evolutionary origins of lichenization in chlorophyte algae.</title>
        <authorList>
            <person name="Puginier C."/>
            <person name="Libourel C."/>
            <person name="Otte J."/>
            <person name="Skaloud P."/>
            <person name="Haon M."/>
            <person name="Grisel S."/>
            <person name="Petersen M."/>
            <person name="Berrin J.G."/>
            <person name="Delaux P.M."/>
            <person name="Dal Grande F."/>
            <person name="Keller J."/>
        </authorList>
    </citation>
    <scope>NUCLEOTIDE SEQUENCE [LARGE SCALE GENOMIC DNA]</scope>
    <source>
        <strain evidence="5 6">SAG 2036</strain>
    </source>
</reference>
<accession>A0AAW1NY97</accession>
<gene>
    <name evidence="5" type="ORF">WJX73_009062</name>
</gene>
<organism evidence="5 6">
    <name type="scientific">Symbiochloris irregularis</name>
    <dbReference type="NCBI Taxonomy" id="706552"/>
    <lineage>
        <taxon>Eukaryota</taxon>
        <taxon>Viridiplantae</taxon>
        <taxon>Chlorophyta</taxon>
        <taxon>core chlorophytes</taxon>
        <taxon>Trebouxiophyceae</taxon>
        <taxon>Trebouxiales</taxon>
        <taxon>Trebouxiaceae</taxon>
        <taxon>Symbiochloris</taxon>
    </lineage>
</organism>
<evidence type="ECO:0000256" key="3">
    <source>
        <dbReference type="SAM" id="MobiDB-lite"/>
    </source>
</evidence>
<dbReference type="SUPFAM" id="SSF56112">
    <property type="entry name" value="Protein kinase-like (PK-like)"/>
    <property type="match status" value="1"/>
</dbReference>
<protein>
    <recommendedName>
        <fullName evidence="4">Protein kinase domain-containing protein</fullName>
    </recommendedName>
</protein>
<keyword evidence="2" id="KW-0067">ATP-binding</keyword>
<name>A0AAW1NY97_9CHLO</name>
<dbReference type="GO" id="GO:0004672">
    <property type="term" value="F:protein kinase activity"/>
    <property type="evidence" value="ECO:0007669"/>
    <property type="project" value="InterPro"/>
</dbReference>
<feature type="region of interest" description="Disordered" evidence="3">
    <location>
        <begin position="327"/>
        <end position="362"/>
    </location>
</feature>
<evidence type="ECO:0000256" key="1">
    <source>
        <dbReference type="ARBA" id="ARBA00005926"/>
    </source>
</evidence>
<feature type="binding site" evidence="2">
    <location>
        <position position="40"/>
    </location>
    <ligand>
        <name>ATP</name>
        <dbReference type="ChEBI" id="CHEBI:30616"/>
    </ligand>
</feature>
<feature type="compositionally biased region" description="Low complexity" evidence="3">
    <location>
        <begin position="332"/>
        <end position="343"/>
    </location>
</feature>
<evidence type="ECO:0000256" key="2">
    <source>
        <dbReference type="PROSITE-ProRule" id="PRU10141"/>
    </source>
</evidence>
<evidence type="ECO:0000313" key="6">
    <source>
        <dbReference type="Proteomes" id="UP001465755"/>
    </source>
</evidence>
<dbReference type="InterPro" id="IPR017441">
    <property type="entry name" value="Protein_kinase_ATP_BS"/>
</dbReference>
<evidence type="ECO:0000313" key="5">
    <source>
        <dbReference type="EMBL" id="KAK9799350.1"/>
    </source>
</evidence>
<dbReference type="Gene3D" id="1.10.510.10">
    <property type="entry name" value="Transferase(Phosphotransferase) domain 1"/>
    <property type="match status" value="1"/>
</dbReference>
<sequence>MRHGLIGGRWKILGRLGKGGFAEVFEVEDTRNPPKHYALKIGVPGLKSSDRASGALRNEAKTLQKLQELGCKQLLAVLPDGVGEHEGVNYMVMELAGPNLADLQGAARDSRLDADTAIRAGQQALTALENLHELGWLHRDVKPSNLVLFPPNAQPASAEWRLLDFGTARKIRGPDGQLLPQRVDYKEFRGSSSYASVSAHLLQDLGRVDDLWSWFYMCMEMWEGRLPWRRDLSAASHKHQESPPNKDAILASKQRCQADLSELASGPNSLPAGLREISEYLSTLQFESDPDYSFLAFQLKSLNSASAKAARNAAQVSTGPMVSPMVSPRMHASPAAQPSAGPSDVPMGDREHPGNNWCSRGA</sequence>
<keyword evidence="2" id="KW-0547">Nucleotide-binding</keyword>
<keyword evidence="6" id="KW-1185">Reference proteome</keyword>
<dbReference type="SMART" id="SM00220">
    <property type="entry name" value="S_TKc"/>
    <property type="match status" value="1"/>
</dbReference>
<dbReference type="PROSITE" id="PS00107">
    <property type="entry name" value="PROTEIN_KINASE_ATP"/>
    <property type="match status" value="1"/>
</dbReference>
<comment type="similarity">
    <text evidence="1">Belongs to the protein kinase superfamily. CK1 Ser/Thr protein kinase family. Casein kinase I subfamily.</text>
</comment>
<proteinExistence type="inferred from homology"/>
<dbReference type="Pfam" id="PF00069">
    <property type="entry name" value="Pkinase"/>
    <property type="match status" value="1"/>
</dbReference>
<dbReference type="InterPro" id="IPR050235">
    <property type="entry name" value="CK1_Ser-Thr_kinase"/>
</dbReference>
<dbReference type="AlphaFoldDB" id="A0AAW1NY97"/>
<dbReference type="GO" id="GO:0005524">
    <property type="term" value="F:ATP binding"/>
    <property type="evidence" value="ECO:0007669"/>
    <property type="project" value="UniProtKB-UniRule"/>
</dbReference>
<evidence type="ECO:0000259" key="4">
    <source>
        <dbReference type="PROSITE" id="PS50011"/>
    </source>
</evidence>